<accession>A0A8D8M8L3</accession>
<dbReference type="GO" id="GO:0016324">
    <property type="term" value="C:apical plasma membrane"/>
    <property type="evidence" value="ECO:0007669"/>
    <property type="project" value="TreeGrafter"/>
</dbReference>
<dbReference type="PANTHER" id="PTHR14938">
    <property type="entry name" value="HCLS1-ASSOCIATED PROTEIN X-1"/>
    <property type="match status" value="1"/>
</dbReference>
<dbReference type="GO" id="GO:0016529">
    <property type="term" value="C:sarcoplasmic reticulum"/>
    <property type="evidence" value="ECO:0007669"/>
    <property type="project" value="TreeGrafter"/>
</dbReference>
<dbReference type="GO" id="GO:0015629">
    <property type="term" value="C:actin cytoskeleton"/>
    <property type="evidence" value="ECO:0007669"/>
    <property type="project" value="TreeGrafter"/>
</dbReference>
<dbReference type="GO" id="GO:0043066">
    <property type="term" value="P:negative regulation of apoptotic process"/>
    <property type="evidence" value="ECO:0007669"/>
    <property type="project" value="InterPro"/>
</dbReference>
<feature type="region of interest" description="Disordered" evidence="1">
    <location>
        <begin position="196"/>
        <end position="221"/>
    </location>
</feature>
<dbReference type="PANTHER" id="PTHR14938:SF2">
    <property type="entry name" value="HCLS1-ASSOCIATED PROTEIN X-1"/>
    <property type="match status" value="1"/>
</dbReference>
<evidence type="ECO:0008006" key="3">
    <source>
        <dbReference type="Google" id="ProtNLM"/>
    </source>
</evidence>
<dbReference type="EMBL" id="HBUF01223976">
    <property type="protein sequence ID" value="CAG6670699.1"/>
    <property type="molecule type" value="Transcribed_RNA"/>
</dbReference>
<protein>
    <recommendedName>
        <fullName evidence="3">HCLS1-associated protein X-1</fullName>
    </recommendedName>
</protein>
<dbReference type="EMBL" id="HBUF01046439">
    <property type="protein sequence ID" value="CAG6619872.1"/>
    <property type="molecule type" value="Transcribed_RNA"/>
</dbReference>
<dbReference type="GO" id="GO:0005739">
    <property type="term" value="C:mitochondrion"/>
    <property type="evidence" value="ECO:0007669"/>
    <property type="project" value="TreeGrafter"/>
</dbReference>
<name>A0A8D8M8L3_9HEMI</name>
<reference evidence="2" key="1">
    <citation type="submission" date="2021-05" db="EMBL/GenBank/DDBJ databases">
        <authorList>
            <person name="Alioto T."/>
            <person name="Alioto T."/>
            <person name="Gomez Garrido J."/>
        </authorList>
    </citation>
    <scope>NUCLEOTIDE SEQUENCE</scope>
</reference>
<dbReference type="GO" id="GO:0030833">
    <property type="term" value="P:regulation of actin filament polymerization"/>
    <property type="evidence" value="ECO:0007669"/>
    <property type="project" value="TreeGrafter"/>
</dbReference>
<feature type="compositionally biased region" description="Acidic residues" evidence="1">
    <location>
        <begin position="42"/>
        <end position="53"/>
    </location>
</feature>
<feature type="compositionally biased region" description="Polar residues" evidence="1">
    <location>
        <begin position="18"/>
        <end position="36"/>
    </location>
</feature>
<sequence>MGIFDALKGLFGGGWPRNKQSYNSNDNQKIPPSNSFIKPDWANEDEDSDDDLAMDAPQGPQRHFTFSVFSNPLEIHHYFEHQMNEMARHFQEALGQTDQFFNGSPILDSFFGQNQFPSIDSFFGQNGGQFTTIDSLFGQNQIPAILPPPIEEQNPESLRDRCLKPDARKQLKEHQNHPVADSDLDKEFKNGQIKLFKPNKESSSSSSTQIYTLPPPQNNKPQVFSSQVFTKVVRRADGSTEEIRTKQIGDQKYTKIVRTDPQGQMTIHEDIVNIDEDKLKDFQSVGETPLPRIDFKDWFKFRL</sequence>
<dbReference type="AlphaFoldDB" id="A0A8D8M8L3"/>
<feature type="region of interest" description="Disordered" evidence="1">
    <location>
        <begin position="17"/>
        <end position="55"/>
    </location>
</feature>
<evidence type="ECO:0000256" key="1">
    <source>
        <dbReference type="SAM" id="MobiDB-lite"/>
    </source>
</evidence>
<dbReference type="InterPro" id="IPR017248">
    <property type="entry name" value="HAX-1"/>
</dbReference>
<dbReference type="GO" id="GO:0030136">
    <property type="term" value="C:clathrin-coated vesicle"/>
    <property type="evidence" value="ECO:0007669"/>
    <property type="project" value="TreeGrafter"/>
</dbReference>
<organism evidence="2">
    <name type="scientific">Cacopsylla melanoneura</name>
    <dbReference type="NCBI Taxonomy" id="428564"/>
    <lineage>
        <taxon>Eukaryota</taxon>
        <taxon>Metazoa</taxon>
        <taxon>Ecdysozoa</taxon>
        <taxon>Arthropoda</taxon>
        <taxon>Hexapoda</taxon>
        <taxon>Insecta</taxon>
        <taxon>Pterygota</taxon>
        <taxon>Neoptera</taxon>
        <taxon>Paraneoptera</taxon>
        <taxon>Hemiptera</taxon>
        <taxon>Sternorrhyncha</taxon>
        <taxon>Psylloidea</taxon>
        <taxon>Psyllidae</taxon>
        <taxon>Psyllinae</taxon>
        <taxon>Cacopsylla</taxon>
    </lineage>
</organism>
<evidence type="ECO:0000313" key="2">
    <source>
        <dbReference type="EMBL" id="CAG6619872.1"/>
    </source>
</evidence>
<proteinExistence type="predicted"/>
<dbReference type="EMBL" id="HBUF01552288">
    <property type="protein sequence ID" value="CAG6759339.1"/>
    <property type="molecule type" value="Transcribed_RNA"/>
</dbReference>
<dbReference type="EMBL" id="HBUF01346085">
    <property type="protein sequence ID" value="CAG6709462.1"/>
    <property type="molecule type" value="Transcribed_RNA"/>
</dbReference>